<evidence type="ECO:0000313" key="3">
    <source>
        <dbReference type="Proteomes" id="UP000237682"/>
    </source>
</evidence>
<evidence type="ECO:0000259" key="1">
    <source>
        <dbReference type="Pfam" id="PF19955"/>
    </source>
</evidence>
<dbReference type="PANTHER" id="PTHR14389:SF3">
    <property type="entry name" value="PROTEIN FAM111A-LIKE"/>
    <property type="match status" value="1"/>
</dbReference>
<dbReference type="RefSeq" id="WP_105860751.1">
    <property type="nucleotide sequence ID" value="NZ_PUEJ01000002.1"/>
</dbReference>
<evidence type="ECO:0000313" key="2">
    <source>
        <dbReference type="EMBL" id="PRH88400.1"/>
    </source>
</evidence>
<keyword evidence="2" id="KW-0378">Hydrolase</keyword>
<comment type="caution">
    <text evidence="2">The sequence shown here is derived from an EMBL/GenBank/DDBJ whole genome shotgun (WGS) entry which is preliminary data.</text>
</comment>
<dbReference type="GO" id="GO:0006508">
    <property type="term" value="P:proteolysis"/>
    <property type="evidence" value="ECO:0007669"/>
    <property type="project" value="UniProtKB-KW"/>
</dbReference>
<dbReference type="InterPro" id="IPR043504">
    <property type="entry name" value="Peptidase_S1_PA_chymotrypsin"/>
</dbReference>
<dbReference type="EMBL" id="PUEJ01000002">
    <property type="protein sequence ID" value="PRH88400.1"/>
    <property type="molecule type" value="Genomic_DNA"/>
</dbReference>
<dbReference type="OrthoDB" id="7787670at2"/>
<dbReference type="Proteomes" id="UP000237682">
    <property type="component" value="Unassembled WGS sequence"/>
</dbReference>
<keyword evidence="2" id="KW-0645">Protease</keyword>
<proteinExistence type="predicted"/>
<dbReference type="InterPro" id="IPR009003">
    <property type="entry name" value="Peptidase_S1_PA"/>
</dbReference>
<protein>
    <submittedName>
        <fullName evidence="2">Serine protease</fullName>
    </submittedName>
</protein>
<accession>A0A2S9QGH9</accession>
<sequence length="372" mass="39613">MDKLTGAQVSELAKALSTTVNLDDLGNFVYVATGDQLEVYWTDVAKPLVSVLRELVIRLEQEGQTGNFLKAIYVDRPRRDDIRQLIARLAPEAAAETLTNPYDLVVLDKDNRGTQPSAATLGPGLQRNIKPHLRMLDPALWIAGMNDTLRRVCRIEIDGSPAGTGFLVGPRAVLTNWHVVEAVAGQNGLSAVSCRFDYARKADGSFNEGEAAALSGTALLHHRPYAPAEMTAAPDEPPPSATELDFALLELAGNTGTERGWFALPGRDDALGQGSPLIIAQHPHGGPIKLAIDTEAILPTPAPPGRPRLRYATNTDPGSSGSPCLSMEWQLLALHHFGDPAWGEPTFNQGVPAGLIRADIEAAGLGAAIPAA</sequence>
<keyword evidence="3" id="KW-1185">Reference proteome</keyword>
<dbReference type="Pfam" id="PF19955">
    <property type="entry name" value="EAD1"/>
    <property type="match status" value="1"/>
</dbReference>
<dbReference type="AlphaFoldDB" id="A0A2S9QGH9"/>
<organism evidence="2 3">
    <name type="scientific">Labrys okinawensis</name>
    <dbReference type="NCBI Taxonomy" id="346911"/>
    <lineage>
        <taxon>Bacteria</taxon>
        <taxon>Pseudomonadati</taxon>
        <taxon>Pseudomonadota</taxon>
        <taxon>Alphaproteobacteria</taxon>
        <taxon>Hyphomicrobiales</taxon>
        <taxon>Xanthobacteraceae</taxon>
        <taxon>Labrys</taxon>
    </lineage>
</organism>
<dbReference type="GO" id="GO:0008233">
    <property type="term" value="F:peptidase activity"/>
    <property type="evidence" value="ECO:0007669"/>
    <property type="project" value="UniProtKB-KW"/>
</dbReference>
<dbReference type="PANTHER" id="PTHR14389">
    <property type="entry name" value="SI:CH1073-475A24.1"/>
    <property type="match status" value="1"/>
</dbReference>
<name>A0A2S9QGH9_9HYPH</name>
<dbReference type="Pfam" id="PF13365">
    <property type="entry name" value="Trypsin_2"/>
    <property type="match status" value="1"/>
</dbReference>
<dbReference type="Gene3D" id="2.40.10.10">
    <property type="entry name" value="Trypsin-like serine proteases"/>
    <property type="match status" value="2"/>
</dbReference>
<feature type="domain" description="Effector-associated" evidence="1">
    <location>
        <begin position="3"/>
        <end position="89"/>
    </location>
</feature>
<dbReference type="InterPro" id="IPR045430">
    <property type="entry name" value="EAD1"/>
</dbReference>
<dbReference type="SUPFAM" id="SSF50494">
    <property type="entry name" value="Trypsin-like serine proteases"/>
    <property type="match status" value="1"/>
</dbReference>
<gene>
    <name evidence="2" type="ORF">C5L14_03930</name>
</gene>
<reference evidence="2 3" key="1">
    <citation type="submission" date="2018-02" db="EMBL/GenBank/DDBJ databases">
        <title>Whole genome sequencing of endophytic bacterium.</title>
        <authorList>
            <person name="Eedara R."/>
            <person name="Podile A.R."/>
        </authorList>
    </citation>
    <scope>NUCLEOTIDE SEQUENCE [LARGE SCALE GENOMIC DNA]</scope>
    <source>
        <strain evidence="2 3">RP1T</strain>
    </source>
</reference>